<dbReference type="AlphaFoldDB" id="A0A3P4B134"/>
<dbReference type="Gene3D" id="2.40.420.20">
    <property type="match status" value="1"/>
</dbReference>
<dbReference type="RefSeq" id="WP_124078831.1">
    <property type="nucleotide sequence ID" value="NZ_UWPJ01000014.1"/>
</dbReference>
<dbReference type="EMBL" id="UWPJ01000014">
    <property type="protein sequence ID" value="VCU69450.1"/>
    <property type="molecule type" value="Genomic_DNA"/>
</dbReference>
<protein>
    <submittedName>
        <fullName evidence="6">Nickel and cobalt resistance protein CnrB</fullName>
    </submittedName>
</protein>
<dbReference type="Pfam" id="PF25954">
    <property type="entry name" value="Beta-barrel_RND_2"/>
    <property type="match status" value="1"/>
</dbReference>
<evidence type="ECO:0000313" key="7">
    <source>
        <dbReference type="Proteomes" id="UP000277294"/>
    </source>
</evidence>
<feature type="domain" description="CusB-like beta-barrel" evidence="4">
    <location>
        <begin position="217"/>
        <end position="285"/>
    </location>
</feature>
<organism evidence="6 7">
    <name type="scientific">Pigmentiphaga humi</name>
    <dbReference type="NCBI Taxonomy" id="2478468"/>
    <lineage>
        <taxon>Bacteria</taxon>
        <taxon>Pseudomonadati</taxon>
        <taxon>Pseudomonadota</taxon>
        <taxon>Betaproteobacteria</taxon>
        <taxon>Burkholderiales</taxon>
        <taxon>Alcaligenaceae</taxon>
        <taxon>Pigmentiphaga</taxon>
    </lineage>
</organism>
<evidence type="ECO:0000256" key="2">
    <source>
        <dbReference type="SAM" id="Coils"/>
    </source>
</evidence>
<keyword evidence="3" id="KW-0732">Signal</keyword>
<feature type="domain" description="YknX-like C-terminal permuted SH3-like" evidence="5">
    <location>
        <begin position="294"/>
        <end position="363"/>
    </location>
</feature>
<dbReference type="SUPFAM" id="SSF111369">
    <property type="entry name" value="HlyD-like secretion proteins"/>
    <property type="match status" value="1"/>
</dbReference>
<dbReference type="Pfam" id="PF25989">
    <property type="entry name" value="YknX_C"/>
    <property type="match status" value="1"/>
</dbReference>
<name>A0A3P4B134_9BURK</name>
<dbReference type="Gene3D" id="2.40.30.170">
    <property type="match status" value="1"/>
</dbReference>
<evidence type="ECO:0000259" key="4">
    <source>
        <dbReference type="Pfam" id="PF25954"/>
    </source>
</evidence>
<dbReference type="InterPro" id="IPR058792">
    <property type="entry name" value="Beta-barrel_RND_2"/>
</dbReference>
<accession>A0A3P4B134</accession>
<dbReference type="PROSITE" id="PS51257">
    <property type="entry name" value="PROKAR_LIPOPROTEIN"/>
    <property type="match status" value="1"/>
</dbReference>
<evidence type="ECO:0000256" key="3">
    <source>
        <dbReference type="SAM" id="SignalP"/>
    </source>
</evidence>
<dbReference type="InterPro" id="IPR006143">
    <property type="entry name" value="RND_pump_MFP"/>
</dbReference>
<keyword evidence="2" id="KW-0175">Coiled coil</keyword>
<reference evidence="6 7" key="1">
    <citation type="submission" date="2018-10" db="EMBL/GenBank/DDBJ databases">
        <authorList>
            <person name="Criscuolo A."/>
        </authorList>
    </citation>
    <scope>NUCLEOTIDE SEQUENCE [LARGE SCALE GENOMIC DNA]</scope>
    <source>
        <strain evidence="6">DnA1</strain>
    </source>
</reference>
<proteinExistence type="inferred from homology"/>
<evidence type="ECO:0000313" key="6">
    <source>
        <dbReference type="EMBL" id="VCU69450.1"/>
    </source>
</evidence>
<dbReference type="GO" id="GO:0015562">
    <property type="term" value="F:efflux transmembrane transporter activity"/>
    <property type="evidence" value="ECO:0007669"/>
    <property type="project" value="TreeGrafter"/>
</dbReference>
<dbReference type="PANTHER" id="PTHR30469">
    <property type="entry name" value="MULTIDRUG RESISTANCE PROTEIN MDTA"/>
    <property type="match status" value="1"/>
</dbReference>
<feature type="chain" id="PRO_5017925234" evidence="3">
    <location>
        <begin position="22"/>
        <end position="373"/>
    </location>
</feature>
<feature type="signal peptide" evidence="3">
    <location>
        <begin position="1"/>
        <end position="21"/>
    </location>
</feature>
<gene>
    <name evidence="6" type="primary">cnrB_1</name>
    <name evidence="6" type="ORF">PIGHUM_01512</name>
</gene>
<dbReference type="NCBIfam" id="TIGR01730">
    <property type="entry name" value="RND_mfp"/>
    <property type="match status" value="1"/>
</dbReference>
<dbReference type="PANTHER" id="PTHR30469:SF15">
    <property type="entry name" value="HLYD FAMILY OF SECRETION PROTEINS"/>
    <property type="match status" value="1"/>
</dbReference>
<comment type="similarity">
    <text evidence="1">Belongs to the membrane fusion protein (MFP) (TC 8.A.1) family.</text>
</comment>
<sequence length="373" mass="38405">MTLRPTFAASLLAACAGLALAATLHAAGSDAAGPAPRPALTVSAVQPQMQSLRIALQANGSIMAWQEASIGAEIGGLRLQEVRVNVGDSVKAGQVLATFAAETVQADIAQARAALAEAQASAAEARANAERAQSLKASGALSEAQINQYLTGGQTAQARVESARAALASQELRLRYTQVRAADSGVISSRTATVGAVVNPGTELFRMIRKGRLEWRAEVTSAEVARIRVGNPATVTAASGEQLQGKVRAIAPTADPQTRNTLVYVDLPGVDAAGSSAKAGMFARGVFQLGTASALTVPQESVVMREAFSYVFAIGPDNRVAQRKVQTGRRDGGRVEILDGLTADARIVGRGAGFLTDGDTVRVADAPAAPAAR</sequence>
<dbReference type="Gene3D" id="1.10.287.470">
    <property type="entry name" value="Helix hairpin bin"/>
    <property type="match status" value="1"/>
</dbReference>
<keyword evidence="7" id="KW-1185">Reference proteome</keyword>
<evidence type="ECO:0000256" key="1">
    <source>
        <dbReference type="ARBA" id="ARBA00009477"/>
    </source>
</evidence>
<dbReference type="InterPro" id="IPR058637">
    <property type="entry name" value="YknX-like_C"/>
</dbReference>
<dbReference type="OrthoDB" id="10524at2"/>
<dbReference type="Gene3D" id="2.40.50.100">
    <property type="match status" value="1"/>
</dbReference>
<feature type="coiled-coil region" evidence="2">
    <location>
        <begin position="101"/>
        <end position="135"/>
    </location>
</feature>
<dbReference type="Proteomes" id="UP000277294">
    <property type="component" value="Unassembled WGS sequence"/>
</dbReference>
<evidence type="ECO:0000259" key="5">
    <source>
        <dbReference type="Pfam" id="PF25989"/>
    </source>
</evidence>
<dbReference type="GO" id="GO:1990281">
    <property type="term" value="C:efflux pump complex"/>
    <property type="evidence" value="ECO:0007669"/>
    <property type="project" value="TreeGrafter"/>
</dbReference>